<gene>
    <name evidence="2" type="ORF">CspeluHIS016_0901370</name>
</gene>
<feature type="region of interest" description="Disordered" evidence="1">
    <location>
        <begin position="357"/>
        <end position="470"/>
    </location>
</feature>
<dbReference type="Proteomes" id="UP001222932">
    <property type="component" value="Unassembled WGS sequence"/>
</dbReference>
<protein>
    <submittedName>
        <fullName evidence="2">Uncharacterized protein</fullName>
    </submittedName>
</protein>
<evidence type="ECO:0000313" key="2">
    <source>
        <dbReference type="EMBL" id="GMK59920.1"/>
    </source>
</evidence>
<feature type="compositionally biased region" description="Polar residues" evidence="1">
    <location>
        <begin position="229"/>
        <end position="255"/>
    </location>
</feature>
<feature type="compositionally biased region" description="Low complexity" evidence="1">
    <location>
        <begin position="357"/>
        <end position="371"/>
    </location>
</feature>
<feature type="compositionally biased region" description="Polar residues" evidence="1">
    <location>
        <begin position="421"/>
        <end position="432"/>
    </location>
</feature>
<feature type="region of interest" description="Disordered" evidence="1">
    <location>
        <begin position="1"/>
        <end position="143"/>
    </location>
</feature>
<organism evidence="2 3">
    <name type="scientific">Cutaneotrichosporon spelunceum</name>
    <dbReference type="NCBI Taxonomy" id="1672016"/>
    <lineage>
        <taxon>Eukaryota</taxon>
        <taxon>Fungi</taxon>
        <taxon>Dikarya</taxon>
        <taxon>Basidiomycota</taxon>
        <taxon>Agaricomycotina</taxon>
        <taxon>Tremellomycetes</taxon>
        <taxon>Trichosporonales</taxon>
        <taxon>Trichosporonaceae</taxon>
        <taxon>Cutaneotrichosporon</taxon>
    </lineage>
</organism>
<comment type="caution">
    <text evidence="2">The sequence shown here is derived from an EMBL/GenBank/DDBJ whole genome shotgun (WGS) entry which is preliminary data.</text>
</comment>
<dbReference type="AlphaFoldDB" id="A0AAD3U0E5"/>
<evidence type="ECO:0000313" key="3">
    <source>
        <dbReference type="Proteomes" id="UP001222932"/>
    </source>
</evidence>
<evidence type="ECO:0000256" key="1">
    <source>
        <dbReference type="SAM" id="MobiDB-lite"/>
    </source>
</evidence>
<keyword evidence="3" id="KW-1185">Reference proteome</keyword>
<feature type="compositionally biased region" description="Basic and acidic residues" evidence="1">
    <location>
        <begin position="65"/>
        <end position="77"/>
    </location>
</feature>
<sequence length="470" mass="49940">MTPRLPLSPLILPPHPGSAPSSAVDNLEPQTILRPTARRHSQPLSPSPTPMRAPSPIRRPSHPSPDGRNRLDMRSLHDALSSNASNESEHSERPCRAGAPPSLPHTPRSRSQPPFGDYGRRGSLPLATPRHEPKPPEVGDNAPTTIRLDTLRAMAASGADFTHFPTVAFNPTGGGGKHTVIHRTVPGGLFGPDVAARLVAHLAAEPLLSPWLSPRTSPSLLPLAFPDETPTTPTGTHSRSNSISGIPKTPISQIQPLPLPTAAPRRMPEAWWAGAPSVRAAAWAALLDDDVDMSSNSITWVPGGFGIARGASSSHRNSMDWSVLCDDNTSTRGMHTFEFLPPFGEDESDTLRSLLASRSPSRSGRSAAPSPETIAPVPASPAVSDLSLEPRPVSPSPLPKLDHTPGAKAKPVSVPAPRLPTQAQAQSQRHSYTQTQTQTQTPIPGPASAPTHGRRNTLSLFGLSPRKARK</sequence>
<name>A0AAD3U0E5_9TREE</name>
<feature type="compositionally biased region" description="Low complexity" evidence="1">
    <location>
        <begin position="1"/>
        <end position="10"/>
    </location>
</feature>
<feature type="region of interest" description="Disordered" evidence="1">
    <location>
        <begin position="226"/>
        <end position="255"/>
    </location>
</feature>
<reference evidence="2" key="1">
    <citation type="journal article" date="2023" name="BMC Genomics">
        <title>Chromosome-level genome assemblies of Cutaneotrichosporon spp. (Trichosporonales, Basidiomycota) reveal imbalanced evolution between nucleotide sequences and chromosome synteny.</title>
        <authorList>
            <person name="Kobayashi Y."/>
            <person name="Kayamori A."/>
            <person name="Aoki K."/>
            <person name="Shiwa Y."/>
            <person name="Matsutani M."/>
            <person name="Fujita N."/>
            <person name="Sugita T."/>
            <person name="Iwasaki W."/>
            <person name="Tanaka N."/>
            <person name="Takashima M."/>
        </authorList>
    </citation>
    <scope>NUCLEOTIDE SEQUENCE</scope>
    <source>
        <strain evidence="2">HIS016</strain>
    </source>
</reference>
<accession>A0AAD3U0E5</accession>
<reference evidence="2" key="2">
    <citation type="submission" date="2023-06" db="EMBL/GenBank/DDBJ databases">
        <authorList>
            <person name="Kobayashi Y."/>
            <person name="Kayamori A."/>
            <person name="Aoki K."/>
            <person name="Shiwa Y."/>
            <person name="Fujita N."/>
            <person name="Sugita T."/>
            <person name="Iwasaki W."/>
            <person name="Tanaka N."/>
            <person name="Takashima M."/>
        </authorList>
    </citation>
    <scope>NUCLEOTIDE SEQUENCE</scope>
    <source>
        <strain evidence="2">HIS016</strain>
    </source>
</reference>
<dbReference type="EMBL" id="BTCM01000009">
    <property type="protein sequence ID" value="GMK59920.1"/>
    <property type="molecule type" value="Genomic_DNA"/>
</dbReference>
<proteinExistence type="predicted"/>